<evidence type="ECO:0000259" key="2">
    <source>
        <dbReference type="PROSITE" id="PS50853"/>
    </source>
</evidence>
<sequence length="212" mass="23922">MLGSKDKSQAASSESCKHSVSIRDDTFELPSQHTDTTIDNRNLQKDETCKRSDKRAFLPRILDARMLNKTTVAVSCLVPSNTDCLVKCRSVPSVGEIKTIPVNSKRNTVEIRGLSRKRRYEVSVCLSEGSKSYSSPWVKVFSLEEWNQRPACPSNLRYKSTKNGILLQWSIPPYQNCPVTEYIVGCGLVAEGRDLHRLASDKTMFEFVNLCR</sequence>
<evidence type="ECO:0000256" key="1">
    <source>
        <dbReference type="SAM" id="MobiDB-lite"/>
    </source>
</evidence>
<feature type="compositionally biased region" description="Basic and acidic residues" evidence="1">
    <location>
        <begin position="15"/>
        <end position="26"/>
    </location>
</feature>
<evidence type="ECO:0000313" key="4">
    <source>
        <dbReference type="Proteomes" id="UP000683360"/>
    </source>
</evidence>
<proteinExistence type="predicted"/>
<dbReference type="InterPro" id="IPR013783">
    <property type="entry name" value="Ig-like_fold"/>
</dbReference>
<dbReference type="InterPro" id="IPR003961">
    <property type="entry name" value="FN3_dom"/>
</dbReference>
<evidence type="ECO:0000313" key="3">
    <source>
        <dbReference type="EMBL" id="CAG2190874.1"/>
    </source>
</evidence>
<protein>
    <recommendedName>
        <fullName evidence="2">Fibronectin type-III domain-containing protein</fullName>
    </recommendedName>
</protein>
<name>A0A8S3Q3H7_MYTED</name>
<keyword evidence="4" id="KW-1185">Reference proteome</keyword>
<dbReference type="EMBL" id="CAJPWZ010000342">
    <property type="protein sequence ID" value="CAG2190874.1"/>
    <property type="molecule type" value="Genomic_DNA"/>
</dbReference>
<feature type="domain" description="Fibronectin type-III" evidence="2">
    <location>
        <begin position="58"/>
        <end position="150"/>
    </location>
</feature>
<dbReference type="AlphaFoldDB" id="A0A8S3Q3H7"/>
<reference evidence="3" key="1">
    <citation type="submission" date="2021-03" db="EMBL/GenBank/DDBJ databases">
        <authorList>
            <person name="Bekaert M."/>
        </authorList>
    </citation>
    <scope>NUCLEOTIDE SEQUENCE</scope>
</reference>
<feature type="region of interest" description="Disordered" evidence="1">
    <location>
        <begin position="1"/>
        <end position="38"/>
    </location>
</feature>
<dbReference type="CDD" id="cd00063">
    <property type="entry name" value="FN3"/>
    <property type="match status" value="1"/>
</dbReference>
<dbReference type="SUPFAM" id="SSF49265">
    <property type="entry name" value="Fibronectin type III"/>
    <property type="match status" value="1"/>
</dbReference>
<dbReference type="Gene3D" id="2.60.40.10">
    <property type="entry name" value="Immunoglobulins"/>
    <property type="match status" value="2"/>
</dbReference>
<dbReference type="PROSITE" id="PS50853">
    <property type="entry name" value="FN3"/>
    <property type="match status" value="1"/>
</dbReference>
<dbReference type="Proteomes" id="UP000683360">
    <property type="component" value="Unassembled WGS sequence"/>
</dbReference>
<organism evidence="3 4">
    <name type="scientific">Mytilus edulis</name>
    <name type="common">Blue mussel</name>
    <dbReference type="NCBI Taxonomy" id="6550"/>
    <lineage>
        <taxon>Eukaryota</taxon>
        <taxon>Metazoa</taxon>
        <taxon>Spiralia</taxon>
        <taxon>Lophotrochozoa</taxon>
        <taxon>Mollusca</taxon>
        <taxon>Bivalvia</taxon>
        <taxon>Autobranchia</taxon>
        <taxon>Pteriomorphia</taxon>
        <taxon>Mytilida</taxon>
        <taxon>Mytiloidea</taxon>
        <taxon>Mytilidae</taxon>
        <taxon>Mytilinae</taxon>
        <taxon>Mytilus</taxon>
    </lineage>
</organism>
<dbReference type="InterPro" id="IPR036116">
    <property type="entry name" value="FN3_sf"/>
</dbReference>
<gene>
    <name evidence="3" type="ORF">MEDL_6099</name>
</gene>
<accession>A0A8S3Q3H7</accession>
<comment type="caution">
    <text evidence="3">The sequence shown here is derived from an EMBL/GenBank/DDBJ whole genome shotgun (WGS) entry which is preliminary data.</text>
</comment>